<evidence type="ECO:0000256" key="1">
    <source>
        <dbReference type="SAM" id="MobiDB-lite"/>
    </source>
</evidence>
<keyword evidence="3" id="KW-1185">Reference proteome</keyword>
<dbReference type="RefSeq" id="WP_188400718.1">
    <property type="nucleotide sequence ID" value="NZ_BMCE01000001.1"/>
</dbReference>
<evidence type="ECO:0000313" key="2">
    <source>
        <dbReference type="EMBL" id="MBN3546383.1"/>
    </source>
</evidence>
<reference evidence="2 3" key="1">
    <citation type="submission" date="2021-01" db="EMBL/GenBank/DDBJ databases">
        <title>Genome Sequencing of Type Strains.</title>
        <authorList>
            <person name="Lemaire J.F."/>
            <person name="Inderbitzin P."/>
            <person name="Collins S.B."/>
            <person name="Wespe N."/>
            <person name="Knight-Connoni V."/>
        </authorList>
    </citation>
    <scope>NUCLEOTIDE SEQUENCE [LARGE SCALE GENOMIC DNA]</scope>
    <source>
        <strain evidence="2 3">DSM 14730</strain>
    </source>
</reference>
<sequence>MLKKRKKHVLSPVGSFRNPFGDEVAQAVEVTETNAITDENGDQHWLRRVSGSPSVFGRS</sequence>
<evidence type="ECO:0000313" key="3">
    <source>
        <dbReference type="Proteomes" id="UP001319060"/>
    </source>
</evidence>
<organism evidence="2 3">
    <name type="scientific">Fictibacillus barbaricus</name>
    <dbReference type="NCBI Taxonomy" id="182136"/>
    <lineage>
        <taxon>Bacteria</taxon>
        <taxon>Bacillati</taxon>
        <taxon>Bacillota</taxon>
        <taxon>Bacilli</taxon>
        <taxon>Bacillales</taxon>
        <taxon>Fictibacillaceae</taxon>
        <taxon>Fictibacillus</taxon>
    </lineage>
</organism>
<dbReference type="Proteomes" id="UP001319060">
    <property type="component" value="Unassembled WGS sequence"/>
</dbReference>
<name>A0ABS2ZDY1_9BACL</name>
<accession>A0ABS2ZDY1</accession>
<comment type="caution">
    <text evidence="2">The sequence shown here is derived from an EMBL/GenBank/DDBJ whole genome shotgun (WGS) entry which is preliminary data.</text>
</comment>
<gene>
    <name evidence="2" type="ORF">JYA64_13840</name>
</gene>
<feature type="region of interest" description="Disordered" evidence="1">
    <location>
        <begin position="37"/>
        <end position="59"/>
    </location>
</feature>
<proteinExistence type="predicted"/>
<protein>
    <submittedName>
        <fullName evidence="2">Uncharacterized protein</fullName>
    </submittedName>
</protein>
<dbReference type="EMBL" id="JAFHKS010000044">
    <property type="protein sequence ID" value="MBN3546383.1"/>
    <property type="molecule type" value="Genomic_DNA"/>
</dbReference>